<accession>A0A9D1HFA4</accession>
<protein>
    <submittedName>
        <fullName evidence="2">NAD(P)H-dependent oxidoreductase</fullName>
    </submittedName>
</protein>
<dbReference type="SUPFAM" id="SSF52218">
    <property type="entry name" value="Flavoproteins"/>
    <property type="match status" value="1"/>
</dbReference>
<dbReference type="EMBL" id="DVLT01000028">
    <property type="protein sequence ID" value="HIU02410.1"/>
    <property type="molecule type" value="Genomic_DNA"/>
</dbReference>
<comment type="caution">
    <text evidence="2">The sequence shown here is derived from an EMBL/GenBank/DDBJ whole genome shotgun (WGS) entry which is preliminary data.</text>
</comment>
<gene>
    <name evidence="2" type="ORF">IAB63_04060</name>
</gene>
<dbReference type="AlphaFoldDB" id="A0A9D1HFA4"/>
<name>A0A9D1HFA4_9FIRM</name>
<dbReference type="GO" id="GO:0016020">
    <property type="term" value="C:membrane"/>
    <property type="evidence" value="ECO:0007669"/>
    <property type="project" value="TreeGrafter"/>
</dbReference>
<evidence type="ECO:0000313" key="2">
    <source>
        <dbReference type="EMBL" id="HIU02410.1"/>
    </source>
</evidence>
<dbReference type="InterPro" id="IPR005025">
    <property type="entry name" value="FMN_Rdtase-like_dom"/>
</dbReference>
<sequence>MAKAAVVFHSVCGNVYQMASCLTEALRGCGIEADLFRVEDETFDEVSLRFEASREFREDIQKIPVIHSGEDVIGYDALFLGSPTYFGGVSAQMKRFMDSFCDLWAQARLAGMYFACFTSSGTASGGTQMCLQSMNVFAQHMGMRLIAVPCSLGGAPQPA</sequence>
<dbReference type="Pfam" id="PF03358">
    <property type="entry name" value="FMN_red"/>
    <property type="match status" value="1"/>
</dbReference>
<dbReference type="GO" id="GO:0010181">
    <property type="term" value="F:FMN binding"/>
    <property type="evidence" value="ECO:0007669"/>
    <property type="project" value="InterPro"/>
</dbReference>
<dbReference type="PROSITE" id="PS50902">
    <property type="entry name" value="FLAVODOXIN_LIKE"/>
    <property type="match status" value="1"/>
</dbReference>
<organism evidence="2 3">
    <name type="scientific">Candidatus Onthocola gallistercoris</name>
    <dbReference type="NCBI Taxonomy" id="2840876"/>
    <lineage>
        <taxon>Bacteria</taxon>
        <taxon>Bacillati</taxon>
        <taxon>Bacillota</taxon>
        <taxon>Bacilli</taxon>
        <taxon>Candidatus Onthocola</taxon>
    </lineage>
</organism>
<feature type="domain" description="Flavodoxin-like" evidence="1">
    <location>
        <begin position="4"/>
        <end position="159"/>
    </location>
</feature>
<dbReference type="GO" id="GO:0003955">
    <property type="term" value="F:NAD(P)H dehydrogenase (quinone) activity"/>
    <property type="evidence" value="ECO:0007669"/>
    <property type="project" value="TreeGrafter"/>
</dbReference>
<proteinExistence type="predicted"/>
<feature type="non-terminal residue" evidence="2">
    <location>
        <position position="159"/>
    </location>
</feature>
<dbReference type="Proteomes" id="UP000824164">
    <property type="component" value="Unassembled WGS sequence"/>
</dbReference>
<dbReference type="InterPro" id="IPR008254">
    <property type="entry name" value="Flavodoxin/NO_synth"/>
</dbReference>
<dbReference type="PANTHER" id="PTHR30546">
    <property type="entry name" value="FLAVODOXIN-RELATED PROTEIN WRBA-RELATED"/>
    <property type="match status" value="1"/>
</dbReference>
<dbReference type="Gene3D" id="3.40.50.360">
    <property type="match status" value="1"/>
</dbReference>
<dbReference type="InterPro" id="IPR029039">
    <property type="entry name" value="Flavoprotein-like_sf"/>
</dbReference>
<evidence type="ECO:0000259" key="1">
    <source>
        <dbReference type="PROSITE" id="PS50902"/>
    </source>
</evidence>
<evidence type="ECO:0000313" key="3">
    <source>
        <dbReference type="Proteomes" id="UP000824164"/>
    </source>
</evidence>
<dbReference type="PANTHER" id="PTHR30546:SF23">
    <property type="entry name" value="FLAVOPROTEIN-LIKE PROTEIN YCP4-RELATED"/>
    <property type="match status" value="1"/>
</dbReference>
<reference evidence="2" key="1">
    <citation type="submission" date="2020-10" db="EMBL/GenBank/DDBJ databases">
        <authorList>
            <person name="Gilroy R."/>
        </authorList>
    </citation>
    <scope>NUCLEOTIDE SEQUENCE</scope>
    <source>
        <strain evidence="2">CHK187-14744</strain>
    </source>
</reference>
<reference evidence="2" key="2">
    <citation type="journal article" date="2021" name="PeerJ">
        <title>Extensive microbial diversity within the chicken gut microbiome revealed by metagenomics and culture.</title>
        <authorList>
            <person name="Gilroy R."/>
            <person name="Ravi A."/>
            <person name="Getino M."/>
            <person name="Pursley I."/>
            <person name="Horton D.L."/>
            <person name="Alikhan N.F."/>
            <person name="Baker D."/>
            <person name="Gharbi K."/>
            <person name="Hall N."/>
            <person name="Watson M."/>
            <person name="Adriaenssens E.M."/>
            <person name="Foster-Nyarko E."/>
            <person name="Jarju S."/>
            <person name="Secka A."/>
            <person name="Antonio M."/>
            <person name="Oren A."/>
            <person name="Chaudhuri R.R."/>
            <person name="La Ragione R."/>
            <person name="Hildebrand F."/>
            <person name="Pallen M.J."/>
        </authorList>
    </citation>
    <scope>NUCLEOTIDE SEQUENCE</scope>
    <source>
        <strain evidence="2">CHK187-14744</strain>
    </source>
</reference>